<dbReference type="EnsemblMetazoa" id="PPAI002846-RA">
    <property type="protein sequence ID" value="PPAI002846-PA"/>
    <property type="gene ID" value="PPAI002846"/>
</dbReference>
<dbReference type="EMBL" id="AJVK01000351">
    <property type="status" value="NOT_ANNOTATED_CDS"/>
    <property type="molecule type" value="Genomic_DNA"/>
</dbReference>
<dbReference type="VEuPathDB" id="VectorBase:PPAI002846"/>
<organism evidence="1 2">
    <name type="scientific">Phlebotomus papatasi</name>
    <name type="common">Sandfly</name>
    <dbReference type="NCBI Taxonomy" id="29031"/>
    <lineage>
        <taxon>Eukaryota</taxon>
        <taxon>Metazoa</taxon>
        <taxon>Ecdysozoa</taxon>
        <taxon>Arthropoda</taxon>
        <taxon>Hexapoda</taxon>
        <taxon>Insecta</taxon>
        <taxon>Pterygota</taxon>
        <taxon>Neoptera</taxon>
        <taxon>Endopterygota</taxon>
        <taxon>Diptera</taxon>
        <taxon>Nematocera</taxon>
        <taxon>Psychodoidea</taxon>
        <taxon>Psychodidae</taxon>
        <taxon>Phlebotomus</taxon>
        <taxon>Phlebotomus</taxon>
    </lineage>
</organism>
<accession>A0A1B0D5T9</accession>
<dbReference type="Proteomes" id="UP000092462">
    <property type="component" value="Unassembled WGS sequence"/>
</dbReference>
<protein>
    <submittedName>
        <fullName evidence="1">Uncharacterized protein</fullName>
    </submittedName>
</protein>
<proteinExistence type="predicted"/>
<name>A0A1B0D5T9_PHLPP</name>
<reference evidence="1" key="1">
    <citation type="submission" date="2022-08" db="UniProtKB">
        <authorList>
            <consortium name="EnsemblMetazoa"/>
        </authorList>
    </citation>
    <scope>IDENTIFICATION</scope>
    <source>
        <strain evidence="1">Israel</strain>
    </source>
</reference>
<sequence length="31" mass="3585">MSFRPWKTVKIFSVLSLGKNPMTSTQPHRIP</sequence>
<keyword evidence="2" id="KW-1185">Reference proteome</keyword>
<evidence type="ECO:0000313" key="2">
    <source>
        <dbReference type="Proteomes" id="UP000092462"/>
    </source>
</evidence>
<dbReference type="AlphaFoldDB" id="A0A1B0D5T9"/>
<evidence type="ECO:0000313" key="1">
    <source>
        <dbReference type="EnsemblMetazoa" id="PPAI002846-PA"/>
    </source>
</evidence>